<feature type="non-terminal residue" evidence="1">
    <location>
        <position position="1"/>
    </location>
</feature>
<name>A0ABN7W154_GIGMA</name>
<comment type="caution">
    <text evidence="1">The sequence shown here is derived from an EMBL/GenBank/DDBJ whole genome shotgun (WGS) entry which is preliminary data.</text>
</comment>
<proteinExistence type="predicted"/>
<dbReference type="EMBL" id="CAJVQB010027656">
    <property type="protein sequence ID" value="CAG8810919.1"/>
    <property type="molecule type" value="Genomic_DNA"/>
</dbReference>
<evidence type="ECO:0000313" key="1">
    <source>
        <dbReference type="EMBL" id="CAG8810919.1"/>
    </source>
</evidence>
<dbReference type="Proteomes" id="UP000789901">
    <property type="component" value="Unassembled WGS sequence"/>
</dbReference>
<protein>
    <submittedName>
        <fullName evidence="1">40782_t:CDS:1</fullName>
    </submittedName>
</protein>
<gene>
    <name evidence="1" type="ORF">GMARGA_LOCUS25213</name>
</gene>
<accession>A0ABN7W154</accession>
<evidence type="ECO:0000313" key="2">
    <source>
        <dbReference type="Proteomes" id="UP000789901"/>
    </source>
</evidence>
<reference evidence="1 2" key="1">
    <citation type="submission" date="2021-06" db="EMBL/GenBank/DDBJ databases">
        <authorList>
            <person name="Kallberg Y."/>
            <person name="Tangrot J."/>
            <person name="Rosling A."/>
        </authorList>
    </citation>
    <scope>NUCLEOTIDE SEQUENCE [LARGE SCALE GENOMIC DNA]</scope>
    <source>
        <strain evidence="1 2">120-4 pot B 10/14</strain>
    </source>
</reference>
<keyword evidence="2" id="KW-1185">Reference proteome</keyword>
<organism evidence="1 2">
    <name type="scientific">Gigaspora margarita</name>
    <dbReference type="NCBI Taxonomy" id="4874"/>
    <lineage>
        <taxon>Eukaryota</taxon>
        <taxon>Fungi</taxon>
        <taxon>Fungi incertae sedis</taxon>
        <taxon>Mucoromycota</taxon>
        <taxon>Glomeromycotina</taxon>
        <taxon>Glomeromycetes</taxon>
        <taxon>Diversisporales</taxon>
        <taxon>Gigasporaceae</taxon>
        <taxon>Gigaspora</taxon>
    </lineage>
</organism>
<sequence length="42" mass="5096">LIKLGKANIEIVTKIKYQLEFEEYAKILENRSLVLQYNLHRY</sequence>